<feature type="non-terminal residue" evidence="1">
    <location>
        <position position="1"/>
    </location>
</feature>
<comment type="caution">
    <text evidence="1">The sequence shown here is derived from an EMBL/GenBank/DDBJ whole genome shotgun (WGS) entry which is preliminary data.</text>
</comment>
<organism evidence="1">
    <name type="scientific">marine sediment metagenome</name>
    <dbReference type="NCBI Taxonomy" id="412755"/>
    <lineage>
        <taxon>unclassified sequences</taxon>
        <taxon>metagenomes</taxon>
        <taxon>ecological metagenomes</taxon>
    </lineage>
</organism>
<sequence length="62" mass="6946">SHYTPQQLQIMEALTRGESSGEEVKDFTEFILTATRKVTQESLTIKSRNTGGAELSKLEDED</sequence>
<proteinExistence type="predicted"/>
<reference evidence="1" key="1">
    <citation type="journal article" date="2015" name="Nature">
        <title>Complex archaea that bridge the gap between prokaryotes and eukaryotes.</title>
        <authorList>
            <person name="Spang A."/>
            <person name="Saw J.H."/>
            <person name="Jorgensen S.L."/>
            <person name="Zaremba-Niedzwiedzka K."/>
            <person name="Martijn J."/>
            <person name="Lind A.E."/>
            <person name="van Eijk R."/>
            <person name="Schleper C."/>
            <person name="Guy L."/>
            <person name="Ettema T.J."/>
        </authorList>
    </citation>
    <scope>NUCLEOTIDE SEQUENCE</scope>
</reference>
<protein>
    <submittedName>
        <fullName evidence="1">Uncharacterized protein</fullName>
    </submittedName>
</protein>
<name>A0A0F9LEI0_9ZZZZ</name>
<dbReference type="AlphaFoldDB" id="A0A0F9LEI0"/>
<evidence type="ECO:0000313" key="1">
    <source>
        <dbReference type="EMBL" id="KKM62600.1"/>
    </source>
</evidence>
<gene>
    <name evidence="1" type="ORF">LCGC14_1519990</name>
</gene>
<accession>A0A0F9LEI0</accession>
<dbReference type="EMBL" id="LAZR01011260">
    <property type="protein sequence ID" value="KKM62600.1"/>
    <property type="molecule type" value="Genomic_DNA"/>
</dbReference>